<comment type="caution">
    <text evidence="2">The sequence shown here is derived from an EMBL/GenBank/DDBJ whole genome shotgun (WGS) entry which is preliminary data.</text>
</comment>
<gene>
    <name evidence="2" type="ORF">H9950_09085</name>
</gene>
<dbReference type="InterPro" id="IPR004843">
    <property type="entry name" value="Calcineurin-like_PHP"/>
</dbReference>
<dbReference type="InterPro" id="IPR051918">
    <property type="entry name" value="STPP_CPPED1"/>
</dbReference>
<dbReference type="AlphaFoldDB" id="A0A9D2HYA4"/>
<dbReference type="Proteomes" id="UP000823862">
    <property type="component" value="Unassembled WGS sequence"/>
</dbReference>
<protein>
    <submittedName>
        <fullName evidence="2">Metallophosphoesterase</fullName>
    </submittedName>
</protein>
<dbReference type="PROSITE" id="PS51257">
    <property type="entry name" value="PROKAR_LIPOPROTEIN"/>
    <property type="match status" value="1"/>
</dbReference>
<dbReference type="GO" id="GO:0016787">
    <property type="term" value="F:hydrolase activity"/>
    <property type="evidence" value="ECO:0007669"/>
    <property type="project" value="InterPro"/>
</dbReference>
<evidence type="ECO:0000313" key="2">
    <source>
        <dbReference type="EMBL" id="HJA86322.1"/>
    </source>
</evidence>
<dbReference type="SUPFAM" id="SSF56300">
    <property type="entry name" value="Metallo-dependent phosphatases"/>
    <property type="match status" value="1"/>
</dbReference>
<dbReference type="PANTHER" id="PTHR43143">
    <property type="entry name" value="METALLOPHOSPHOESTERASE, CALCINEURIN SUPERFAMILY"/>
    <property type="match status" value="1"/>
</dbReference>
<name>A0A9D2HYA4_9BACE</name>
<dbReference type="EMBL" id="DWZI01000043">
    <property type="protein sequence ID" value="HJA86322.1"/>
    <property type="molecule type" value="Genomic_DNA"/>
</dbReference>
<sequence length="328" mass="37581">MRKTVLYQIYILLAALSLFSCTKKEVQPVRFAIVSDLHAPDIPDGLERMQAVVEAANRENVDFLIQLGDFIRLDSADIPYRKVWDEFKGEKYHVLGNHDLDRYTKEEYVAGLNMPGRYYSFDKGDFHFIVLDGNNLYDGKEYKPYARANYYVDSKMRAFMDPEQMEWLKKDLAATDKRCIIFSHQSIDTSMNNGSEVRSILEEENRRSGFQKVALAFSGHDHSNYTKEINGITYVQINSASYVWIEQPSMTEKRYPQEINERYSLLSRSITYDKALYGIVTLTGEGAEIKGTKGNFMPPTPKEVGLGDSIGVFPLVSSIEDVKVTFKD</sequence>
<dbReference type="Pfam" id="PF00149">
    <property type="entry name" value="Metallophos"/>
    <property type="match status" value="1"/>
</dbReference>
<dbReference type="PANTHER" id="PTHR43143:SF1">
    <property type="entry name" value="SERINE_THREONINE-PROTEIN PHOSPHATASE CPPED1"/>
    <property type="match status" value="1"/>
</dbReference>
<proteinExistence type="predicted"/>
<reference evidence="2" key="2">
    <citation type="submission" date="2021-04" db="EMBL/GenBank/DDBJ databases">
        <authorList>
            <person name="Gilroy R."/>
        </authorList>
    </citation>
    <scope>NUCLEOTIDE SEQUENCE</scope>
    <source>
        <strain evidence="2">ChiHjej12B11-9795</strain>
    </source>
</reference>
<organism evidence="2 3">
    <name type="scientific">Candidatus Bacteroides avicola</name>
    <dbReference type="NCBI Taxonomy" id="2838468"/>
    <lineage>
        <taxon>Bacteria</taxon>
        <taxon>Pseudomonadati</taxon>
        <taxon>Bacteroidota</taxon>
        <taxon>Bacteroidia</taxon>
        <taxon>Bacteroidales</taxon>
        <taxon>Bacteroidaceae</taxon>
        <taxon>Bacteroides</taxon>
    </lineage>
</organism>
<feature type="domain" description="Calcineurin-like phosphoesterase" evidence="1">
    <location>
        <begin position="30"/>
        <end position="223"/>
    </location>
</feature>
<accession>A0A9D2HYA4</accession>
<evidence type="ECO:0000259" key="1">
    <source>
        <dbReference type="Pfam" id="PF00149"/>
    </source>
</evidence>
<reference evidence="2" key="1">
    <citation type="journal article" date="2021" name="PeerJ">
        <title>Extensive microbial diversity within the chicken gut microbiome revealed by metagenomics and culture.</title>
        <authorList>
            <person name="Gilroy R."/>
            <person name="Ravi A."/>
            <person name="Getino M."/>
            <person name="Pursley I."/>
            <person name="Horton D.L."/>
            <person name="Alikhan N.F."/>
            <person name="Baker D."/>
            <person name="Gharbi K."/>
            <person name="Hall N."/>
            <person name="Watson M."/>
            <person name="Adriaenssens E.M."/>
            <person name="Foster-Nyarko E."/>
            <person name="Jarju S."/>
            <person name="Secka A."/>
            <person name="Antonio M."/>
            <person name="Oren A."/>
            <person name="Chaudhuri R.R."/>
            <person name="La Ragione R."/>
            <person name="Hildebrand F."/>
            <person name="Pallen M.J."/>
        </authorList>
    </citation>
    <scope>NUCLEOTIDE SEQUENCE</scope>
    <source>
        <strain evidence="2">ChiHjej12B11-9795</strain>
    </source>
</reference>
<evidence type="ECO:0000313" key="3">
    <source>
        <dbReference type="Proteomes" id="UP000823862"/>
    </source>
</evidence>
<dbReference type="InterPro" id="IPR029052">
    <property type="entry name" value="Metallo-depent_PP-like"/>
</dbReference>
<dbReference type="Gene3D" id="3.60.21.10">
    <property type="match status" value="1"/>
</dbReference>